<evidence type="ECO:0000313" key="5">
    <source>
        <dbReference type="Proteomes" id="UP001597480"/>
    </source>
</evidence>
<dbReference type="Gene3D" id="2.60.40.3620">
    <property type="match status" value="2"/>
</dbReference>
<accession>A0ABW5NUK4</accession>
<dbReference type="Proteomes" id="UP001597480">
    <property type="component" value="Unassembled WGS sequence"/>
</dbReference>
<evidence type="ECO:0000256" key="2">
    <source>
        <dbReference type="SAM" id="SignalP"/>
    </source>
</evidence>
<keyword evidence="5" id="KW-1185">Reference proteome</keyword>
<dbReference type="NCBIfam" id="TIGR04183">
    <property type="entry name" value="Por_Secre_tail"/>
    <property type="match status" value="1"/>
</dbReference>
<organism evidence="4 5">
    <name type="scientific">Flavobacterium suzhouense</name>
    <dbReference type="NCBI Taxonomy" id="1529638"/>
    <lineage>
        <taxon>Bacteria</taxon>
        <taxon>Pseudomonadati</taxon>
        <taxon>Bacteroidota</taxon>
        <taxon>Flavobacteriia</taxon>
        <taxon>Flavobacteriales</taxon>
        <taxon>Flavobacteriaceae</taxon>
        <taxon>Flavobacterium</taxon>
    </lineage>
</organism>
<keyword evidence="1 2" id="KW-0732">Signal</keyword>
<dbReference type="Pfam" id="PF18962">
    <property type="entry name" value="Por_Secre_tail"/>
    <property type="match status" value="1"/>
</dbReference>
<evidence type="ECO:0000256" key="1">
    <source>
        <dbReference type="ARBA" id="ARBA00022729"/>
    </source>
</evidence>
<sequence>MMKKLLLFWAVFLAGTAMMFAQFPNIGILGSSTPVGWETDLDMTTTDGVIYTYNNLVIVVPSSDPGVKFRQDDAWTINWGGSGFPNGTATTGGNPPNIPATNGTYNVTFNLTTLAYSFVPVGVEIPEVMLNGEGVSVSLSSTDGVHYSAKNVSIPETTVSFSIDDTGMGWGSSAFPSGTAVQGSNIPVPANMYNVTFNLETKAYDFDFVIISMIGLGIVTEDPGWVTDVDMSTTDGVNYTLSNFNFPGGEGKFRFDHDWGLAWGSADFPSGTATSEQGGPNLNITAGAWDVAFNRETGAYSFTTPVAGVNEFAFNGISVYPNPTQNNWNFVVEGMVIDQLAIVDVTGKTVFASQLNASAATINAEGFALGMYFAKLTSGSAVKTVKIIRK</sequence>
<feature type="domain" description="Secretion system C-terminal sorting" evidence="3">
    <location>
        <begin position="319"/>
        <end position="388"/>
    </location>
</feature>
<evidence type="ECO:0000313" key="4">
    <source>
        <dbReference type="EMBL" id="MFD2602539.1"/>
    </source>
</evidence>
<dbReference type="InterPro" id="IPR026444">
    <property type="entry name" value="Secre_tail"/>
</dbReference>
<protein>
    <submittedName>
        <fullName evidence="4">T9SS type A sorting domain-containing protein</fullName>
    </submittedName>
</protein>
<feature type="signal peptide" evidence="2">
    <location>
        <begin position="1"/>
        <end position="21"/>
    </location>
</feature>
<evidence type="ECO:0000259" key="3">
    <source>
        <dbReference type="Pfam" id="PF18962"/>
    </source>
</evidence>
<dbReference type="RefSeq" id="WP_379820964.1">
    <property type="nucleotide sequence ID" value="NZ_JBHUMD010000025.1"/>
</dbReference>
<reference evidence="5" key="1">
    <citation type="journal article" date="2019" name="Int. J. Syst. Evol. Microbiol.">
        <title>The Global Catalogue of Microorganisms (GCM) 10K type strain sequencing project: providing services to taxonomists for standard genome sequencing and annotation.</title>
        <authorList>
            <consortium name="The Broad Institute Genomics Platform"/>
            <consortium name="The Broad Institute Genome Sequencing Center for Infectious Disease"/>
            <person name="Wu L."/>
            <person name="Ma J."/>
        </authorList>
    </citation>
    <scope>NUCLEOTIDE SEQUENCE [LARGE SCALE GENOMIC DNA]</scope>
    <source>
        <strain evidence="5">KCTC 42107</strain>
    </source>
</reference>
<proteinExistence type="predicted"/>
<name>A0ABW5NUK4_9FLAO</name>
<comment type="caution">
    <text evidence="4">The sequence shown here is derived from an EMBL/GenBank/DDBJ whole genome shotgun (WGS) entry which is preliminary data.</text>
</comment>
<gene>
    <name evidence="4" type="ORF">ACFSR3_10770</name>
</gene>
<feature type="chain" id="PRO_5045812246" evidence="2">
    <location>
        <begin position="22"/>
        <end position="390"/>
    </location>
</feature>
<dbReference type="EMBL" id="JBHUMD010000025">
    <property type="protein sequence ID" value="MFD2602539.1"/>
    <property type="molecule type" value="Genomic_DNA"/>
</dbReference>